<feature type="region of interest" description="Disordered" evidence="7">
    <location>
        <begin position="188"/>
        <end position="239"/>
    </location>
</feature>
<organism evidence="9 10">
    <name type="scientific">Cyclostephanos tholiformis</name>
    <dbReference type="NCBI Taxonomy" id="382380"/>
    <lineage>
        <taxon>Eukaryota</taxon>
        <taxon>Sar</taxon>
        <taxon>Stramenopiles</taxon>
        <taxon>Ochrophyta</taxon>
        <taxon>Bacillariophyta</taxon>
        <taxon>Coscinodiscophyceae</taxon>
        <taxon>Thalassiosirophycidae</taxon>
        <taxon>Stephanodiscales</taxon>
        <taxon>Stephanodiscaceae</taxon>
        <taxon>Cyclostephanos</taxon>
    </lineage>
</organism>
<dbReference type="InterPro" id="IPR053905">
    <property type="entry name" value="EF-G-like_DII"/>
</dbReference>
<dbReference type="InterPro" id="IPR000795">
    <property type="entry name" value="T_Tr_GTP-bd_dom"/>
</dbReference>
<dbReference type="SUPFAM" id="SSF52156">
    <property type="entry name" value="Initiation factor IF2/eIF5b, domain 3"/>
    <property type="match status" value="1"/>
</dbReference>
<feature type="region of interest" description="Disordered" evidence="7">
    <location>
        <begin position="42"/>
        <end position="149"/>
    </location>
</feature>
<gene>
    <name evidence="9" type="ORF">ACHAXA_011107</name>
</gene>
<dbReference type="NCBIfam" id="TIGR00231">
    <property type="entry name" value="small_GTP"/>
    <property type="match status" value="1"/>
</dbReference>
<dbReference type="Gene3D" id="2.40.30.10">
    <property type="entry name" value="Translation factors"/>
    <property type="match status" value="2"/>
</dbReference>
<dbReference type="SUPFAM" id="SSF50447">
    <property type="entry name" value="Translation proteins"/>
    <property type="match status" value="2"/>
</dbReference>
<evidence type="ECO:0000256" key="5">
    <source>
        <dbReference type="ARBA" id="ARBA00022917"/>
    </source>
</evidence>
<evidence type="ECO:0000256" key="1">
    <source>
        <dbReference type="ARBA" id="ARBA00004229"/>
    </source>
</evidence>
<keyword evidence="10" id="KW-1185">Reference proteome</keyword>
<dbReference type="SUPFAM" id="SSF52540">
    <property type="entry name" value="P-loop containing nucleoside triphosphate hydrolases"/>
    <property type="match status" value="1"/>
</dbReference>
<dbReference type="InterPro" id="IPR036925">
    <property type="entry name" value="TIF_IF2_dom3_sf"/>
</dbReference>
<feature type="region of interest" description="Disordered" evidence="7">
    <location>
        <begin position="439"/>
        <end position="463"/>
    </location>
</feature>
<dbReference type="AlphaFoldDB" id="A0ABD3SET6"/>
<feature type="compositionally biased region" description="Polar residues" evidence="7">
    <location>
        <begin position="226"/>
        <end position="239"/>
    </location>
</feature>
<comment type="caution">
    <text evidence="9">The sequence shown here is derived from an EMBL/GenBank/DDBJ whole genome shotgun (WGS) entry which is preliminary data.</text>
</comment>
<feature type="compositionally biased region" description="Basic and acidic residues" evidence="7">
    <location>
        <begin position="383"/>
        <end position="398"/>
    </location>
</feature>
<dbReference type="EMBL" id="JALLPB020000047">
    <property type="protein sequence ID" value="KAL3823055.1"/>
    <property type="molecule type" value="Genomic_DNA"/>
</dbReference>
<evidence type="ECO:0000313" key="10">
    <source>
        <dbReference type="Proteomes" id="UP001530377"/>
    </source>
</evidence>
<dbReference type="InterPro" id="IPR015760">
    <property type="entry name" value="TIF_IF2"/>
</dbReference>
<name>A0ABD3SET6_9STRA</name>
<dbReference type="Proteomes" id="UP001530377">
    <property type="component" value="Unassembled WGS sequence"/>
</dbReference>
<evidence type="ECO:0000259" key="8">
    <source>
        <dbReference type="PROSITE" id="PS51722"/>
    </source>
</evidence>
<dbReference type="PANTHER" id="PTHR43381:SF20">
    <property type="entry name" value="TRANSLATION INITIATION FACTOR IF-2, MITOCHONDRIAL"/>
    <property type="match status" value="1"/>
</dbReference>
<dbReference type="CDD" id="cd03692">
    <property type="entry name" value="mtIF2_IVc"/>
    <property type="match status" value="1"/>
</dbReference>
<dbReference type="GO" id="GO:0005525">
    <property type="term" value="F:GTP binding"/>
    <property type="evidence" value="ECO:0007669"/>
    <property type="project" value="UniProtKB-KW"/>
</dbReference>
<accession>A0ABD3SET6</accession>
<dbReference type="Pfam" id="PF00009">
    <property type="entry name" value="GTP_EFTU"/>
    <property type="match status" value="1"/>
</dbReference>
<feature type="region of interest" description="Disordered" evidence="7">
    <location>
        <begin position="265"/>
        <end position="295"/>
    </location>
</feature>
<dbReference type="PRINTS" id="PR00315">
    <property type="entry name" value="ELONGATNFCT"/>
</dbReference>
<comment type="subcellular location">
    <subcellularLocation>
        <location evidence="1">Plastid</location>
        <location evidence="1">Chloroplast</location>
    </subcellularLocation>
</comment>
<protein>
    <recommendedName>
        <fullName evidence="8">Tr-type G domain-containing protein</fullName>
    </recommendedName>
</protein>
<dbReference type="InterPro" id="IPR023115">
    <property type="entry name" value="TIF_IF2_dom3"/>
</dbReference>
<proteinExistence type="inferred from homology"/>
<dbReference type="Pfam" id="PF22042">
    <property type="entry name" value="EF-G_D2"/>
    <property type="match status" value="1"/>
</dbReference>
<dbReference type="Gene3D" id="3.40.50.10050">
    <property type="entry name" value="Translation initiation factor IF- 2, domain 3"/>
    <property type="match status" value="1"/>
</dbReference>
<feature type="compositionally biased region" description="Basic and acidic residues" evidence="7">
    <location>
        <begin position="360"/>
        <end position="373"/>
    </location>
</feature>
<dbReference type="InterPro" id="IPR009000">
    <property type="entry name" value="Transl_B-barrel_sf"/>
</dbReference>
<feature type="domain" description="Tr-type G" evidence="8">
    <location>
        <begin position="410"/>
        <end position="649"/>
    </location>
</feature>
<evidence type="ECO:0000256" key="2">
    <source>
        <dbReference type="ARBA" id="ARBA00007733"/>
    </source>
</evidence>
<dbReference type="Pfam" id="PF11987">
    <property type="entry name" value="IF-2"/>
    <property type="match status" value="1"/>
</dbReference>
<keyword evidence="6" id="KW-0342">GTP-binding</keyword>
<keyword evidence="5" id="KW-0648">Protein biosynthesis</keyword>
<dbReference type="Gene3D" id="3.40.50.300">
    <property type="entry name" value="P-loop containing nucleotide triphosphate hydrolases"/>
    <property type="match status" value="1"/>
</dbReference>
<dbReference type="InterPro" id="IPR027417">
    <property type="entry name" value="P-loop_NTPase"/>
</dbReference>
<dbReference type="GO" id="GO:0003743">
    <property type="term" value="F:translation initiation factor activity"/>
    <property type="evidence" value="ECO:0007669"/>
    <property type="project" value="UniProtKB-KW"/>
</dbReference>
<evidence type="ECO:0000313" key="9">
    <source>
        <dbReference type="EMBL" id="KAL3823055.1"/>
    </source>
</evidence>
<evidence type="ECO:0000256" key="3">
    <source>
        <dbReference type="ARBA" id="ARBA00022540"/>
    </source>
</evidence>
<keyword evidence="3" id="KW-0396">Initiation factor</keyword>
<keyword evidence="4" id="KW-0547">Nucleotide-binding</keyword>
<dbReference type="CDD" id="cd01887">
    <property type="entry name" value="IF2_eIF5B"/>
    <property type="match status" value="1"/>
</dbReference>
<feature type="region of interest" description="Disordered" evidence="7">
    <location>
        <begin position="360"/>
        <end position="411"/>
    </location>
</feature>
<evidence type="ECO:0000256" key="7">
    <source>
        <dbReference type="SAM" id="MobiDB-lite"/>
    </source>
</evidence>
<reference evidence="9 10" key="1">
    <citation type="submission" date="2024-10" db="EMBL/GenBank/DDBJ databases">
        <title>Updated reference genomes for cyclostephanoid diatoms.</title>
        <authorList>
            <person name="Roberts W.R."/>
            <person name="Alverson A.J."/>
        </authorList>
    </citation>
    <scope>NUCLEOTIDE SEQUENCE [LARGE SCALE GENOMIC DNA]</scope>
    <source>
        <strain evidence="9 10">AJA228-03</strain>
    </source>
</reference>
<evidence type="ECO:0000256" key="4">
    <source>
        <dbReference type="ARBA" id="ARBA00022741"/>
    </source>
</evidence>
<dbReference type="GO" id="GO:0009507">
    <property type="term" value="C:chloroplast"/>
    <property type="evidence" value="ECO:0007669"/>
    <property type="project" value="UniProtKB-SubCell"/>
</dbReference>
<evidence type="ECO:0000256" key="6">
    <source>
        <dbReference type="ARBA" id="ARBA00023134"/>
    </source>
</evidence>
<comment type="similarity">
    <text evidence="2">Belongs to the TRAFAC class translation factor GTPase superfamily. Classic translation factor GTPase family. IF-2 subfamily.</text>
</comment>
<dbReference type="PROSITE" id="PS51722">
    <property type="entry name" value="G_TR_2"/>
    <property type="match status" value="1"/>
</dbReference>
<dbReference type="PANTHER" id="PTHR43381">
    <property type="entry name" value="TRANSLATION INITIATION FACTOR IF-2-RELATED"/>
    <property type="match status" value="1"/>
</dbReference>
<feature type="compositionally biased region" description="Low complexity" evidence="7">
    <location>
        <begin position="85"/>
        <end position="94"/>
    </location>
</feature>
<feature type="compositionally biased region" description="Pro residues" evidence="7">
    <location>
        <begin position="121"/>
        <end position="130"/>
    </location>
</feature>
<sequence>MPSRNDWNNKLHRTALKSRPSWGVSVDDEIQDISQLRNAFMKRNVNQEQFRNTRSGQGMRSSGNAPALRGGEELKWSVSKNNATSSSQLSSQAADHPLEADSGVGASWMPSFNNTKTTTPQKPPVSPQPPAMLSSFQMQPTDRNDGDVEQVKSMEQVMKENAIQRHRNMEQCYINAGQRVPYNSDEFGNVKSNNISGGTKVGDRQPYGWRNQNKNSATEDRGFHGKNQNWNTDSKLNAPFNQLQEGGQYKQQRHQQQLGKSLFNNRKQQQQTHQERQRKQIRKHLPPSTPKEVRLPSSPLGLVDLSLLLRVRKRTIVRTLRSLLNEPIAYTAANQASYKIDPEMMEFICVELGIEPVQAEKKKGSDVEIAERRALRRSIPSHSSRDNDKDDEARTKEDEEKEDLYASFPPRSPVISIMGHVDHGKTTLMDALRRRAVTSAAGTKTLGGTTEPPDKKKKKTKRKGVGVVDGNVAGTEAGGITQVITAFEVPLPTEEGATAAVVSDGQSQAISTVTFLDTPGHAAFKKMRQSGSLATDVIVLVIAADDGIAPQTIEIIDMFKSIARSQPQSVSLVIAVSKIDKPGIDVDEAVMRIENQLMEHEIFTENVVASVDEGEFGACQLFPVSGITGEGLDDLVEGLALQAEIMDLRADENAMGEGIVIDARIERGLGVVAECIIRWGSVSKGDFVVSGTNGGRVKFLNDVGNKAIEKARPSQPVRIVGFKTLPRAGDPIVCAKSEDEARELIRLRESELINEDRGEFEKDVQLQITGTAAKQHSMMQKAQQKYGFDGGQVNEKINSIWIPVVIKADSHGSLEAVRDALISVASESKLDIVIDPVEMSTGVITMSDVVMARESDAAIFAFGKVGVADKETKTLAESDGVSIRSHDVVYRLLEDAKDFFARYLPLQFEEKVHGKGLVQAVFDVTDSKKQSVSIAGLRVTDGHLFKTKSIARNVGEESLPCFYRVVRHGKLMTSDIKLQAGSLRKAKDDVDSVRNGEECGLGLIDFNDLKEGDIIECFSIQEKRAAI</sequence>
<dbReference type="InterPro" id="IPR005225">
    <property type="entry name" value="Small_GTP-bd"/>
</dbReference>
<feature type="compositionally biased region" description="Polar residues" evidence="7">
    <location>
        <begin position="44"/>
        <end position="64"/>
    </location>
</feature>